<protein>
    <submittedName>
        <fullName evidence="1">Uncharacterized protein</fullName>
    </submittedName>
</protein>
<name>A0A839AF34_9HYPH</name>
<organism evidence="1 2">
    <name type="scientific">Stappia albiluteola</name>
    <dbReference type="NCBI Taxonomy" id="2758565"/>
    <lineage>
        <taxon>Bacteria</taxon>
        <taxon>Pseudomonadati</taxon>
        <taxon>Pseudomonadota</taxon>
        <taxon>Alphaproteobacteria</taxon>
        <taxon>Hyphomicrobiales</taxon>
        <taxon>Stappiaceae</taxon>
        <taxon>Stappia</taxon>
    </lineage>
</organism>
<dbReference type="EMBL" id="JACFXV010000053">
    <property type="protein sequence ID" value="MBA5777716.1"/>
    <property type="molecule type" value="Genomic_DNA"/>
</dbReference>
<evidence type="ECO:0000313" key="1">
    <source>
        <dbReference type="EMBL" id="MBA5777716.1"/>
    </source>
</evidence>
<comment type="caution">
    <text evidence="1">The sequence shown here is derived from an EMBL/GenBank/DDBJ whole genome shotgun (WGS) entry which is preliminary data.</text>
</comment>
<gene>
    <name evidence="1" type="ORF">H2509_11330</name>
</gene>
<sequence length="88" mass="9655">MSGRRAPSRRKPTRAQIEWLRRGLGQAGGKLPLFDAAGREISAQTIRACIAAGWAEPWFSNPIKPDWLVCRLTEAGLKVLGQTSPRDG</sequence>
<keyword evidence="2" id="KW-1185">Reference proteome</keyword>
<dbReference type="Proteomes" id="UP000541109">
    <property type="component" value="Unassembled WGS sequence"/>
</dbReference>
<dbReference type="AlphaFoldDB" id="A0A839AF34"/>
<reference evidence="1 2" key="1">
    <citation type="submission" date="2020-07" db="EMBL/GenBank/DDBJ databases">
        <title>Stappia sp., F7233, whole genome shotgun sequencing project.</title>
        <authorList>
            <person name="Jiang S."/>
            <person name="Liu Z.W."/>
            <person name="Du Z.J."/>
        </authorList>
    </citation>
    <scope>NUCLEOTIDE SEQUENCE [LARGE SCALE GENOMIC DNA]</scope>
    <source>
        <strain evidence="1 2">F7233</strain>
    </source>
</reference>
<accession>A0A839AF34</accession>
<proteinExistence type="predicted"/>
<evidence type="ECO:0000313" key="2">
    <source>
        <dbReference type="Proteomes" id="UP000541109"/>
    </source>
</evidence>